<reference evidence="2" key="1">
    <citation type="submission" date="2022-10" db="EMBL/GenBank/DDBJ databases">
        <title>Tapping the CABI collections for fungal endophytes: first genome assemblies for Collariella, Neodidymelliopsis, Ascochyta clinopodiicola, Didymella pomorum, Didymosphaeria variabile, Neocosmospora piperis and Neocucurbitaria cava.</title>
        <authorList>
            <person name="Hill R."/>
        </authorList>
    </citation>
    <scope>NUCLEOTIDE SEQUENCE</scope>
    <source>
        <strain evidence="2">IMI 356815</strain>
    </source>
</reference>
<feature type="region of interest" description="Disordered" evidence="1">
    <location>
        <begin position="289"/>
        <end position="439"/>
    </location>
</feature>
<dbReference type="GeneID" id="80910933"/>
<feature type="compositionally biased region" description="Basic and acidic residues" evidence="1">
    <location>
        <begin position="418"/>
        <end position="436"/>
    </location>
</feature>
<organism evidence="2 3">
    <name type="scientific">Didymosphaeria variabile</name>
    <dbReference type="NCBI Taxonomy" id="1932322"/>
    <lineage>
        <taxon>Eukaryota</taxon>
        <taxon>Fungi</taxon>
        <taxon>Dikarya</taxon>
        <taxon>Ascomycota</taxon>
        <taxon>Pezizomycotina</taxon>
        <taxon>Dothideomycetes</taxon>
        <taxon>Pleosporomycetidae</taxon>
        <taxon>Pleosporales</taxon>
        <taxon>Massarineae</taxon>
        <taxon>Didymosphaeriaceae</taxon>
        <taxon>Didymosphaeria</taxon>
    </lineage>
</organism>
<feature type="compositionally biased region" description="Acidic residues" evidence="1">
    <location>
        <begin position="96"/>
        <end position="106"/>
    </location>
</feature>
<feature type="region of interest" description="Disordered" evidence="1">
    <location>
        <begin position="604"/>
        <end position="623"/>
    </location>
</feature>
<dbReference type="EMBL" id="JAPEUX010000005">
    <property type="protein sequence ID" value="KAJ4352057.1"/>
    <property type="molecule type" value="Genomic_DNA"/>
</dbReference>
<name>A0A9W8XJF8_9PLEO</name>
<gene>
    <name evidence="2" type="ORF">N0V89_007403</name>
</gene>
<proteinExistence type="predicted"/>
<dbReference type="RefSeq" id="XP_056070413.1">
    <property type="nucleotide sequence ID" value="XM_056216166.1"/>
</dbReference>
<protein>
    <submittedName>
        <fullName evidence="2">Uncharacterized protein</fullName>
    </submittedName>
</protein>
<feature type="compositionally biased region" description="Low complexity" evidence="1">
    <location>
        <begin position="366"/>
        <end position="389"/>
    </location>
</feature>
<feature type="region of interest" description="Disordered" evidence="1">
    <location>
        <begin position="557"/>
        <end position="590"/>
    </location>
</feature>
<feature type="region of interest" description="Disordered" evidence="1">
    <location>
        <begin position="668"/>
        <end position="735"/>
    </location>
</feature>
<feature type="compositionally biased region" description="Basic and acidic residues" evidence="1">
    <location>
        <begin position="689"/>
        <end position="699"/>
    </location>
</feature>
<keyword evidence="3" id="KW-1185">Reference proteome</keyword>
<feature type="compositionally biased region" description="Low complexity" evidence="1">
    <location>
        <begin position="341"/>
        <end position="352"/>
    </location>
</feature>
<feature type="compositionally biased region" description="Basic residues" evidence="1">
    <location>
        <begin position="327"/>
        <end position="340"/>
    </location>
</feature>
<evidence type="ECO:0000256" key="1">
    <source>
        <dbReference type="SAM" id="MobiDB-lite"/>
    </source>
</evidence>
<feature type="compositionally biased region" description="Basic and acidic residues" evidence="1">
    <location>
        <begin position="725"/>
        <end position="735"/>
    </location>
</feature>
<dbReference type="OrthoDB" id="194139at2759"/>
<feature type="region of interest" description="Disordered" evidence="1">
    <location>
        <begin position="489"/>
        <end position="537"/>
    </location>
</feature>
<sequence length="735" mass="80492">MNDPAFTFNIQKKHTLTGQRTAEDVRLQTIVTPSAGQLEQRMVRSSERWKTPLDEHQHHGPLHHRSHARTISASQFTDVAFHTPTTVVGIPALPELEGDSPQDTEPTEPQVTPVNPVSRSPRTNPVFSPLSPSIYSRNTDGISILPNDSVMSFDGTHDRQTNDDSGSAVIITSHAVKSYVIGTPSPRHNTESVRSSKDWKAWLSREVSELGSSLEGDITINDGYTPTTRNNSSTSRHHRELTQIEDDRTTIVARASTDTRILLPLSPTSSEAKDECADIDQKLSSFSYEEPSCDANVTRKDEVVPASDTKSEKRAMSPLVRTPAIRKDRHSSAHSHRSAKSRSSVSTPKSSTMNDRFPFIDTGRRTSINSARFSRSSRSATDSGSSTRSKGTPVSKVYSDVSAPVTVNWAPQPTPKTNSKESKESEENKENFKERVTPLTTLATELESVQSRTVFLSPLASKENRPKSMLPLSSAKIDRSTLPLNEYATTSEDAVPSKPTGSKPAQSSTLSSGRQRQRMRTNLSSISPRKLTTRPKSAFELRGKGALSLIPNALNAQVGSADESPTKKAGQYSTRTPDPLPVPLSGRSSGIDQDTLRMLLESPWAISGPPPSPRSSMEHADRSRIRPKLHIKHSSSTLALQREPSPGIEEQTIDAIIDERPLSRRSNFSSVCGEEKGGVTGRITPGQRMAERYLRERTAPRGSGAGTPCSDIEHKSVRKGPTGQKLDREDTPAFL</sequence>
<feature type="region of interest" description="Disordered" evidence="1">
    <location>
        <begin position="218"/>
        <end position="238"/>
    </location>
</feature>
<feature type="compositionally biased region" description="Polar residues" evidence="1">
    <location>
        <begin position="107"/>
        <end position="139"/>
    </location>
</feature>
<comment type="caution">
    <text evidence="2">The sequence shown here is derived from an EMBL/GenBank/DDBJ whole genome shotgun (WGS) entry which is preliminary data.</text>
</comment>
<feature type="compositionally biased region" description="Basic and acidic residues" evidence="1">
    <location>
        <begin position="297"/>
        <end position="315"/>
    </location>
</feature>
<evidence type="ECO:0000313" key="3">
    <source>
        <dbReference type="Proteomes" id="UP001140513"/>
    </source>
</evidence>
<feature type="region of interest" description="Disordered" evidence="1">
    <location>
        <begin position="91"/>
        <end position="139"/>
    </location>
</feature>
<dbReference type="Proteomes" id="UP001140513">
    <property type="component" value="Unassembled WGS sequence"/>
</dbReference>
<feature type="compositionally biased region" description="Polar residues" evidence="1">
    <location>
        <begin position="499"/>
        <end position="527"/>
    </location>
</feature>
<dbReference type="AlphaFoldDB" id="A0A9W8XJF8"/>
<evidence type="ECO:0000313" key="2">
    <source>
        <dbReference type="EMBL" id="KAJ4352057.1"/>
    </source>
</evidence>
<accession>A0A9W8XJF8</accession>